<name>A0A834XP39_APHGI</name>
<feature type="compositionally biased region" description="Basic and acidic residues" evidence="1">
    <location>
        <begin position="349"/>
        <end position="362"/>
    </location>
</feature>
<feature type="region of interest" description="Disordered" evidence="1">
    <location>
        <begin position="936"/>
        <end position="974"/>
    </location>
</feature>
<keyword evidence="3" id="KW-1185">Reference proteome</keyword>
<feature type="compositionally biased region" description="Polar residues" evidence="1">
    <location>
        <begin position="322"/>
        <end position="336"/>
    </location>
</feature>
<dbReference type="EMBL" id="JACMRX010000005">
    <property type="protein sequence ID" value="KAF7988795.1"/>
    <property type="molecule type" value="Genomic_DNA"/>
</dbReference>
<feature type="compositionally biased region" description="Polar residues" evidence="1">
    <location>
        <begin position="593"/>
        <end position="609"/>
    </location>
</feature>
<evidence type="ECO:0000256" key="1">
    <source>
        <dbReference type="SAM" id="MobiDB-lite"/>
    </source>
</evidence>
<reference evidence="2 3" key="1">
    <citation type="submission" date="2020-08" db="EMBL/GenBank/DDBJ databases">
        <title>Aphidius gifuensis genome sequencing and assembly.</title>
        <authorList>
            <person name="Du Z."/>
        </authorList>
    </citation>
    <scope>NUCLEOTIDE SEQUENCE [LARGE SCALE GENOMIC DNA]</scope>
    <source>
        <strain evidence="2">YNYX2018</strain>
        <tissue evidence="2">Adults</tissue>
    </source>
</reference>
<dbReference type="Proteomes" id="UP000639338">
    <property type="component" value="Unassembled WGS sequence"/>
</dbReference>
<feature type="region of interest" description="Disordered" evidence="1">
    <location>
        <begin position="322"/>
        <end position="381"/>
    </location>
</feature>
<feature type="region of interest" description="Disordered" evidence="1">
    <location>
        <begin position="586"/>
        <end position="613"/>
    </location>
</feature>
<feature type="compositionally biased region" description="Polar residues" evidence="1">
    <location>
        <begin position="891"/>
        <end position="901"/>
    </location>
</feature>
<feature type="compositionally biased region" description="Polar residues" evidence="1">
    <location>
        <begin position="369"/>
        <end position="381"/>
    </location>
</feature>
<gene>
    <name evidence="2" type="ORF">HCN44_007105</name>
</gene>
<dbReference type="OrthoDB" id="442460at2759"/>
<feature type="compositionally biased region" description="Polar residues" evidence="1">
    <location>
        <begin position="1"/>
        <end position="10"/>
    </location>
</feature>
<feature type="compositionally biased region" description="Basic and acidic residues" evidence="1">
    <location>
        <begin position="881"/>
        <end position="890"/>
    </location>
</feature>
<protein>
    <submittedName>
        <fullName evidence="2">Uncharacterized protein</fullName>
    </submittedName>
</protein>
<feature type="region of interest" description="Disordered" evidence="1">
    <location>
        <begin position="822"/>
        <end position="910"/>
    </location>
</feature>
<organism evidence="2 3">
    <name type="scientific">Aphidius gifuensis</name>
    <name type="common">Parasitoid wasp</name>
    <dbReference type="NCBI Taxonomy" id="684658"/>
    <lineage>
        <taxon>Eukaryota</taxon>
        <taxon>Metazoa</taxon>
        <taxon>Ecdysozoa</taxon>
        <taxon>Arthropoda</taxon>
        <taxon>Hexapoda</taxon>
        <taxon>Insecta</taxon>
        <taxon>Pterygota</taxon>
        <taxon>Neoptera</taxon>
        <taxon>Endopterygota</taxon>
        <taxon>Hymenoptera</taxon>
        <taxon>Apocrita</taxon>
        <taxon>Ichneumonoidea</taxon>
        <taxon>Braconidae</taxon>
        <taxon>Aphidiinae</taxon>
        <taxon>Aphidius</taxon>
    </lineage>
</organism>
<comment type="caution">
    <text evidence="2">The sequence shown here is derived from an EMBL/GenBank/DDBJ whole genome shotgun (WGS) entry which is preliminary data.</text>
</comment>
<proteinExistence type="predicted"/>
<sequence>MKEQGQNRTTPIEIKEVEQQQQPETIKIKSELIIDNNEPEKVAEQIPSCSTNFDYPGYPGFIEAVRQAKEKKKSHDASFEIFFPYLPESVKKQHDFNLNGWWKYCLSENKDPLETDLSVVNSYLEKKLNAGASPDDLESISCTIRLIATDTMEKQMNSLRFMFINKTDCFKPPKSSCQNDSITSSLHIGTKKQDGSKISSVQIDNVQKAKLSEVIDISDDELDTESPTKLLKKSKDLLNNNELTNFKKNIVFLKKAVDNSQLILPLIKPTSTKPPAILLCPASKKKVCKNNEIKELIPGCFNGQQTQVVKVLENNKENQQITIKSKSLKEPTQSKMSDIVVDNETGSSNKKDPTIPIPKEKQNEDEEQPQLTLPANTNQAIDPSTKTLTPAIEPAAPVKSPVHHSPLPLIPCQLNTSVLECSSEKLKQNKAETTDNLQSKLSSGNTVQNEQLQQQQLPSAINIFSNDVAPSTYCLKSLTPTSVTLKLQTSSAKTLIPAIQSPRLSANLSAHHDTQPLLPCQLNTSALECSSKVLAQNKLKTGDNLQSGLLLRNAVQKKQQKPLANNNQAIDPPTKTMTLAIKPSTPAKLPVHHNTSPSTPCEINSSESDYSSKRVKRNIVEKSADLQTELQLSNAAPKIQQQQVESEADAIVDLTQTSDNDDDDNDAKNTRKSLKLQSVLKCRTVKIGSYKYTPKNNVIINTTGLILSVPLLEDETETVKVHVQYQDIYKVLIHSDSSKPILFFYTNTISGSKIRKLLGMNNPKGPYYDPACKNQTHKRIILFPKLLKSSSSMILTKLFSSNTFVKELNAKEANAILSKGASLKKPKNSSSKVDKRQTTIVNTNKIVENSTNHRAAPTEGEDKSITKAKSAKLSFINKDTNASDKNKEKSNSGNDELTNNDSRQKTSSVIIKKTSSDKNFSNTICSTSKSKNLLSLGKNHTTSDNNSQGSIQTEINNNNKRKHSQLEVSRQKTSPVIIKKTKLDKNQPARKNDDDVLYSVLIRHKPRSFHRRSPLNISR</sequence>
<feature type="compositionally biased region" description="Polar residues" evidence="1">
    <location>
        <begin position="838"/>
        <end position="853"/>
    </location>
</feature>
<feature type="region of interest" description="Disordered" evidence="1">
    <location>
        <begin position="1"/>
        <end position="21"/>
    </location>
</feature>
<evidence type="ECO:0000313" key="2">
    <source>
        <dbReference type="EMBL" id="KAF7988795.1"/>
    </source>
</evidence>
<dbReference type="AlphaFoldDB" id="A0A834XP39"/>
<evidence type="ECO:0000313" key="3">
    <source>
        <dbReference type="Proteomes" id="UP000639338"/>
    </source>
</evidence>
<accession>A0A834XP39</accession>
<feature type="compositionally biased region" description="Polar residues" evidence="1">
    <location>
        <begin position="936"/>
        <end position="958"/>
    </location>
</feature>